<dbReference type="KEGG" id="tnl:113497317"/>
<organism evidence="2 3">
    <name type="scientific">Trichoplusia ni</name>
    <name type="common">Cabbage looper</name>
    <dbReference type="NCBI Taxonomy" id="7111"/>
    <lineage>
        <taxon>Eukaryota</taxon>
        <taxon>Metazoa</taxon>
        <taxon>Ecdysozoa</taxon>
        <taxon>Arthropoda</taxon>
        <taxon>Hexapoda</taxon>
        <taxon>Insecta</taxon>
        <taxon>Pterygota</taxon>
        <taxon>Neoptera</taxon>
        <taxon>Endopterygota</taxon>
        <taxon>Lepidoptera</taxon>
        <taxon>Glossata</taxon>
        <taxon>Ditrysia</taxon>
        <taxon>Noctuoidea</taxon>
        <taxon>Noctuidae</taxon>
        <taxon>Plusiinae</taxon>
        <taxon>Trichoplusia</taxon>
    </lineage>
</organism>
<feature type="signal peptide" evidence="1">
    <location>
        <begin position="1"/>
        <end position="26"/>
    </location>
</feature>
<evidence type="ECO:0000313" key="3">
    <source>
        <dbReference type="RefSeq" id="XP_026732628.1"/>
    </source>
</evidence>
<evidence type="ECO:0000256" key="1">
    <source>
        <dbReference type="SAM" id="SignalP"/>
    </source>
</evidence>
<sequence length="317" mass="36674">MRLPSPMTSVLAAFMYILMLASMTSAYGLMKTWYGKSLPWKTCFPMSWGVRVRTYFFDRVINIILSDEDAELGYVPLSTGVILDRNRVLTSYNPFKKISKSASMIPNINFQMISGRRRESGMCYHTLTVFEMWSGRQVTFTPDESIPIRSWHGRGAERHSPVHDLMVFRVVPAFEEIFNFSNLQEHEIEVGMQNLMFKMPVAKHGDKLEYPLQYCQMNINGRRSLQYYFFVTTDDVIVNCDSYIPKFWGHFICLRNIHNIRGLTSGALLVSNQTLFGVGSFALKREQIGILVFTDVRPYHDLIMNAMTDEDTKEENE</sequence>
<feature type="chain" id="PRO_5028960984" evidence="1">
    <location>
        <begin position="27"/>
        <end position="317"/>
    </location>
</feature>
<proteinExistence type="predicted"/>
<gene>
    <name evidence="3" type="primary">LOC113497317</name>
</gene>
<dbReference type="InterPro" id="IPR009003">
    <property type="entry name" value="Peptidase_S1_PA"/>
</dbReference>
<dbReference type="SUPFAM" id="SSF50494">
    <property type="entry name" value="Trypsin-like serine proteases"/>
    <property type="match status" value="1"/>
</dbReference>
<protein>
    <submittedName>
        <fullName evidence="3">Uncharacterized protein LOC113497317</fullName>
    </submittedName>
</protein>
<evidence type="ECO:0000313" key="2">
    <source>
        <dbReference type="Proteomes" id="UP000322000"/>
    </source>
</evidence>
<dbReference type="RefSeq" id="XP_026732628.1">
    <property type="nucleotide sequence ID" value="XM_026876827.1"/>
</dbReference>
<keyword evidence="2" id="KW-1185">Reference proteome</keyword>
<dbReference type="Proteomes" id="UP000322000">
    <property type="component" value="Chromosome 9"/>
</dbReference>
<dbReference type="AlphaFoldDB" id="A0A7E5VWB9"/>
<dbReference type="OrthoDB" id="7422719at2759"/>
<dbReference type="GeneID" id="113497317"/>
<keyword evidence="1" id="KW-0732">Signal</keyword>
<name>A0A7E5VWB9_TRINI</name>
<reference evidence="3" key="1">
    <citation type="submission" date="2025-08" db="UniProtKB">
        <authorList>
            <consortium name="RefSeq"/>
        </authorList>
    </citation>
    <scope>IDENTIFICATION</scope>
</reference>
<accession>A0A7E5VWB9</accession>
<dbReference type="InParanoid" id="A0A7E5VWB9"/>